<evidence type="ECO:0000313" key="6">
    <source>
        <dbReference type="EMBL" id="RST96873.1"/>
    </source>
</evidence>
<evidence type="ECO:0000256" key="3">
    <source>
        <dbReference type="ARBA" id="ARBA00022723"/>
    </source>
</evidence>
<comment type="cofactor">
    <cofactor evidence="1">
        <name>Mg(2+)</name>
        <dbReference type="ChEBI" id="CHEBI:18420"/>
    </cofactor>
</comment>
<dbReference type="SFLD" id="SFLDG01135">
    <property type="entry name" value="C1.5.6:_HAD__Beta-PGM__Phospha"/>
    <property type="match status" value="1"/>
</dbReference>
<dbReference type="PANTHER" id="PTHR46193:SF18">
    <property type="entry name" value="HEXITOL PHOSPHATASE B"/>
    <property type="match status" value="1"/>
</dbReference>
<dbReference type="Proteomes" id="UP000287239">
    <property type="component" value="Unassembled WGS sequence"/>
</dbReference>
<dbReference type="EMBL" id="NGJU01000005">
    <property type="protein sequence ID" value="RST96873.1"/>
    <property type="molecule type" value="Genomic_DNA"/>
</dbReference>
<accession>A0A429ZT19</accession>
<keyword evidence="3" id="KW-0479">Metal-binding</keyword>
<dbReference type="AlphaFoldDB" id="A0A429ZT19"/>
<sequence length="209" mass="24089">MKKAVIFDLDGVLIDSEPHYRNRRQHFFEEQGIKLTDEEQRLFIGSNPDDMFLHLFPDEKEKQLRLKQAYQEYGQQFKLNYREIIQPGLFETLKILQKRGLKLAVASSGSEVGIMTVLKELEIVNYFDTVVSGRWFDKSKPHPEIYLYTLSQLNLSAEECLVIEDSAHGITAAMEADIETLAIQDLRYGVDQSRATAKIEGLLEIPKHL</sequence>
<dbReference type="NCBIfam" id="TIGR01549">
    <property type="entry name" value="HAD-SF-IA-v1"/>
    <property type="match status" value="1"/>
</dbReference>
<reference evidence="6 7" key="1">
    <citation type="submission" date="2017-05" db="EMBL/GenBank/DDBJ databases">
        <title>Vagococcus spp. assemblies.</title>
        <authorList>
            <person name="Gulvik C.A."/>
        </authorList>
    </citation>
    <scope>NUCLEOTIDE SEQUENCE [LARGE SCALE GENOMIC DNA]</scope>
    <source>
        <strain evidence="6 7">NCFB 2777</strain>
    </source>
</reference>
<evidence type="ECO:0000256" key="4">
    <source>
        <dbReference type="ARBA" id="ARBA00022842"/>
    </source>
</evidence>
<evidence type="ECO:0000256" key="1">
    <source>
        <dbReference type="ARBA" id="ARBA00001946"/>
    </source>
</evidence>
<dbReference type="SUPFAM" id="SSF56784">
    <property type="entry name" value="HAD-like"/>
    <property type="match status" value="1"/>
</dbReference>
<gene>
    <name evidence="6" type="ORF">CBF35_04690</name>
</gene>
<comment type="similarity">
    <text evidence="2">Belongs to the HAD-like hydrolase superfamily. CbbY/CbbZ/Gph/YieH family.</text>
</comment>
<dbReference type="InterPro" id="IPR006439">
    <property type="entry name" value="HAD-SF_hydro_IA"/>
</dbReference>
<dbReference type="SFLD" id="SFLDS00003">
    <property type="entry name" value="Haloacid_Dehalogenase"/>
    <property type="match status" value="1"/>
</dbReference>
<name>A0A429ZT19_9ENTE</name>
<evidence type="ECO:0000313" key="7">
    <source>
        <dbReference type="Proteomes" id="UP000287239"/>
    </source>
</evidence>
<dbReference type="InterPro" id="IPR036412">
    <property type="entry name" value="HAD-like_sf"/>
</dbReference>
<dbReference type="Gene3D" id="1.10.150.240">
    <property type="entry name" value="Putative phosphatase, domain 2"/>
    <property type="match status" value="1"/>
</dbReference>
<dbReference type="Pfam" id="PF13419">
    <property type="entry name" value="HAD_2"/>
    <property type="match status" value="1"/>
</dbReference>
<dbReference type="PANTHER" id="PTHR46193">
    <property type="entry name" value="6-PHOSPHOGLUCONATE PHOSPHATASE"/>
    <property type="match status" value="1"/>
</dbReference>
<dbReference type="SFLD" id="SFLDG01129">
    <property type="entry name" value="C1.5:_HAD__Beta-PGM__Phosphata"/>
    <property type="match status" value="1"/>
</dbReference>
<dbReference type="NCBIfam" id="TIGR01509">
    <property type="entry name" value="HAD-SF-IA-v3"/>
    <property type="match status" value="1"/>
</dbReference>
<evidence type="ECO:0000256" key="5">
    <source>
        <dbReference type="ARBA" id="ARBA00023277"/>
    </source>
</evidence>
<organism evidence="6 7">
    <name type="scientific">Vagococcus salmoninarum</name>
    <dbReference type="NCBI Taxonomy" id="2739"/>
    <lineage>
        <taxon>Bacteria</taxon>
        <taxon>Bacillati</taxon>
        <taxon>Bacillota</taxon>
        <taxon>Bacilli</taxon>
        <taxon>Lactobacillales</taxon>
        <taxon>Enterococcaceae</taxon>
        <taxon>Vagococcus</taxon>
    </lineage>
</organism>
<dbReference type="Gene3D" id="3.40.50.1000">
    <property type="entry name" value="HAD superfamily/HAD-like"/>
    <property type="match status" value="1"/>
</dbReference>
<keyword evidence="7" id="KW-1185">Reference proteome</keyword>
<dbReference type="InterPro" id="IPR023214">
    <property type="entry name" value="HAD_sf"/>
</dbReference>
<dbReference type="GeneID" id="98567658"/>
<dbReference type="PRINTS" id="PR00413">
    <property type="entry name" value="HADHALOGNASE"/>
</dbReference>
<protein>
    <recommendedName>
        <fullName evidence="8">HAD family hydrolase</fullName>
    </recommendedName>
</protein>
<dbReference type="GO" id="GO:0003824">
    <property type="term" value="F:catalytic activity"/>
    <property type="evidence" value="ECO:0007669"/>
    <property type="project" value="UniProtKB-ARBA"/>
</dbReference>
<dbReference type="InterPro" id="IPR041492">
    <property type="entry name" value="HAD_2"/>
</dbReference>
<evidence type="ECO:0000256" key="2">
    <source>
        <dbReference type="ARBA" id="ARBA00006171"/>
    </source>
</evidence>
<keyword evidence="5" id="KW-0119">Carbohydrate metabolism</keyword>
<evidence type="ECO:0008006" key="8">
    <source>
        <dbReference type="Google" id="ProtNLM"/>
    </source>
</evidence>
<keyword evidence="4" id="KW-0460">Magnesium</keyword>
<dbReference type="GO" id="GO:0046872">
    <property type="term" value="F:metal ion binding"/>
    <property type="evidence" value="ECO:0007669"/>
    <property type="project" value="UniProtKB-KW"/>
</dbReference>
<dbReference type="InterPro" id="IPR051600">
    <property type="entry name" value="Beta-PGM-like"/>
</dbReference>
<dbReference type="OrthoDB" id="9797743at2"/>
<dbReference type="RefSeq" id="WP_126778832.1">
    <property type="nucleotide sequence ID" value="NZ_NGJU01000005.1"/>
</dbReference>
<dbReference type="InterPro" id="IPR023198">
    <property type="entry name" value="PGP-like_dom2"/>
</dbReference>
<comment type="caution">
    <text evidence="6">The sequence shown here is derived from an EMBL/GenBank/DDBJ whole genome shotgun (WGS) entry which is preliminary data.</text>
</comment>
<proteinExistence type="inferred from homology"/>